<gene>
    <name evidence="1" type="ORF">GMARGA_LOCUS3666</name>
</gene>
<comment type="caution">
    <text evidence="1">The sequence shown here is derived from an EMBL/GenBank/DDBJ whole genome shotgun (WGS) entry which is preliminary data.</text>
</comment>
<organism evidence="1 2">
    <name type="scientific">Gigaspora margarita</name>
    <dbReference type="NCBI Taxonomy" id="4874"/>
    <lineage>
        <taxon>Eukaryota</taxon>
        <taxon>Fungi</taxon>
        <taxon>Fungi incertae sedis</taxon>
        <taxon>Mucoromycota</taxon>
        <taxon>Glomeromycotina</taxon>
        <taxon>Glomeromycetes</taxon>
        <taxon>Diversisporales</taxon>
        <taxon>Gigasporaceae</taxon>
        <taxon>Gigaspora</taxon>
    </lineage>
</organism>
<sequence length="55" mass="6217">MVFNVKAYLLKVIFLTKPQKISILSSSIIKYCLLKIPTLINSDPRFYQKSGLAVA</sequence>
<name>A0ABM8W5R8_GIGMA</name>
<protein>
    <submittedName>
        <fullName evidence="1">33315_t:CDS:1</fullName>
    </submittedName>
</protein>
<dbReference type="Proteomes" id="UP000789901">
    <property type="component" value="Unassembled WGS sequence"/>
</dbReference>
<keyword evidence="2" id="KW-1185">Reference proteome</keyword>
<dbReference type="EMBL" id="CAJVQB010001347">
    <property type="protein sequence ID" value="CAG8531972.1"/>
    <property type="molecule type" value="Genomic_DNA"/>
</dbReference>
<proteinExistence type="predicted"/>
<evidence type="ECO:0000313" key="1">
    <source>
        <dbReference type="EMBL" id="CAG8531972.1"/>
    </source>
</evidence>
<reference evidence="1 2" key="1">
    <citation type="submission" date="2021-06" db="EMBL/GenBank/DDBJ databases">
        <authorList>
            <person name="Kallberg Y."/>
            <person name="Tangrot J."/>
            <person name="Rosling A."/>
        </authorList>
    </citation>
    <scope>NUCLEOTIDE SEQUENCE [LARGE SCALE GENOMIC DNA]</scope>
    <source>
        <strain evidence="1 2">120-4 pot B 10/14</strain>
    </source>
</reference>
<accession>A0ABM8W5R8</accession>
<evidence type="ECO:0000313" key="2">
    <source>
        <dbReference type="Proteomes" id="UP000789901"/>
    </source>
</evidence>